<dbReference type="Pfam" id="PF00593">
    <property type="entry name" value="TonB_dep_Rec_b-barrel"/>
    <property type="match status" value="1"/>
</dbReference>
<dbReference type="HOGENOM" id="CLU_008287_16_0_7"/>
<feature type="domain" description="TonB-dependent receptor-like beta-barrel" evidence="13">
    <location>
        <begin position="197"/>
        <end position="633"/>
    </location>
</feature>
<evidence type="ECO:0000256" key="3">
    <source>
        <dbReference type="ARBA" id="ARBA00022452"/>
    </source>
</evidence>
<evidence type="ECO:0000256" key="5">
    <source>
        <dbReference type="ARBA" id="ARBA00022729"/>
    </source>
</evidence>
<protein>
    <submittedName>
        <fullName evidence="15">Puter membrane receptor</fullName>
    </submittedName>
</protein>
<comment type="similarity">
    <text evidence="10 11">Belongs to the TonB-dependent receptor family.</text>
</comment>
<dbReference type="RefSeq" id="WP_015906287.1">
    <property type="nucleotide sequence ID" value="NC_012108.1"/>
</dbReference>
<evidence type="ECO:0000259" key="14">
    <source>
        <dbReference type="Pfam" id="PF07715"/>
    </source>
</evidence>
<evidence type="ECO:0000256" key="7">
    <source>
        <dbReference type="ARBA" id="ARBA00023136"/>
    </source>
</evidence>
<evidence type="ECO:0000313" key="15">
    <source>
        <dbReference type="EMBL" id="ACN17573.1"/>
    </source>
</evidence>
<keyword evidence="3 10" id="KW-1134">Transmembrane beta strand</keyword>
<name>C0QF72_DESAH</name>
<dbReference type="STRING" id="177437.HRM2_45170"/>
<dbReference type="SUPFAM" id="SSF56935">
    <property type="entry name" value="Porins"/>
    <property type="match status" value="1"/>
</dbReference>
<dbReference type="AlphaFoldDB" id="C0QF72"/>
<dbReference type="InterPro" id="IPR039426">
    <property type="entry name" value="TonB-dep_rcpt-like"/>
</dbReference>
<keyword evidence="5 12" id="KW-0732">Signal</keyword>
<dbReference type="Pfam" id="PF07715">
    <property type="entry name" value="Plug"/>
    <property type="match status" value="1"/>
</dbReference>
<keyword evidence="9 10" id="KW-0998">Cell outer membrane</keyword>
<dbReference type="Gene3D" id="2.170.130.10">
    <property type="entry name" value="TonB-dependent receptor, plug domain"/>
    <property type="match status" value="1"/>
</dbReference>
<dbReference type="CDD" id="cd01347">
    <property type="entry name" value="ligand_gated_channel"/>
    <property type="match status" value="1"/>
</dbReference>
<dbReference type="EMBL" id="CP001087">
    <property type="protein sequence ID" value="ACN17573.1"/>
    <property type="molecule type" value="Genomic_DNA"/>
</dbReference>
<evidence type="ECO:0000256" key="8">
    <source>
        <dbReference type="ARBA" id="ARBA00023170"/>
    </source>
</evidence>
<evidence type="ECO:0000256" key="10">
    <source>
        <dbReference type="PROSITE-ProRule" id="PRU01360"/>
    </source>
</evidence>
<proteinExistence type="inferred from homology"/>
<dbReference type="PANTHER" id="PTHR30069">
    <property type="entry name" value="TONB-DEPENDENT OUTER MEMBRANE RECEPTOR"/>
    <property type="match status" value="1"/>
</dbReference>
<dbReference type="InterPro" id="IPR000531">
    <property type="entry name" value="Beta-barrel_TonB"/>
</dbReference>
<feature type="domain" description="TonB-dependent receptor plug" evidence="14">
    <location>
        <begin position="52"/>
        <end position="161"/>
    </location>
</feature>
<evidence type="ECO:0000256" key="1">
    <source>
        <dbReference type="ARBA" id="ARBA00004571"/>
    </source>
</evidence>
<keyword evidence="7 10" id="KW-0472">Membrane</keyword>
<sequence length="664" mass="76057">MTHFIKPYLIIIVTLFTLPSFSQADDLEMFDMDLSSLMQIQITSAGRKAQDLADVPAAVYVIDKEDIQNSSATCVPELLRMVPGLQVARISSSKWAIASRGFNGTFSNKLLVQIDGRSVYTSAYSGVYWDTLNLPLEDIEQIEVIRGPGATLWGANAVNGVINIITKTAADTQGGKVTATMGNHERGSASFRYGKQLKNDLHGRFYVNHHAQDSYTYLGDKSDADDDWQITTGGFRLDNDVGIKDSWTFQGDIYHGENNQWVDTLWIPDLPYLIRAQDQVHTNGGNLLGRWEHGISEKQSWTLQVYYDFTTRDEIYLEQTNHIVDIDFQHRFQVKNCHDLVWGMGYRVVKDDFSNSYQVEFIPDSQTNNLVSAFFQDEITLLKDRLWLTMGSKFEHNEYTGFEVQPNLRLLWKPGERHTLWASISRAIRTPSRAEDSGKVMTYVIPEPISLEIPLLGNSDLNSEQLIAYETGYRYIPSKDFSIDLSLYYNDYRELQSYYQASAFSPIYFVNSMEGQTYGLEITTAWKPVDWINTKFSYTYIDLKMEADNNQSFQIEQVTEGSSPRHQFNAQANIKLRENLHLNLWGHYTDQLDASSLSGPSNTLVVDDYINFNANIKWTPKENLEITLAGENIFDNRHLEFIQEEFKSPVEVERSLYLKITWAL</sequence>
<dbReference type="OrthoDB" id="9800913at2"/>
<evidence type="ECO:0000256" key="2">
    <source>
        <dbReference type="ARBA" id="ARBA00022448"/>
    </source>
</evidence>
<dbReference type="InterPro" id="IPR012910">
    <property type="entry name" value="Plug_dom"/>
</dbReference>
<keyword evidence="16" id="KW-1185">Reference proteome</keyword>
<comment type="subcellular location">
    <subcellularLocation>
        <location evidence="1 10">Cell outer membrane</location>
        <topology evidence="1 10">Multi-pass membrane protein</topology>
    </subcellularLocation>
</comment>
<dbReference type="PANTHER" id="PTHR30069:SF29">
    <property type="entry name" value="HEMOGLOBIN AND HEMOGLOBIN-HAPTOGLOBIN-BINDING PROTEIN 1-RELATED"/>
    <property type="match status" value="1"/>
</dbReference>
<dbReference type="GO" id="GO:0009279">
    <property type="term" value="C:cell outer membrane"/>
    <property type="evidence" value="ECO:0007669"/>
    <property type="project" value="UniProtKB-SubCell"/>
</dbReference>
<dbReference type="Proteomes" id="UP000000442">
    <property type="component" value="Chromosome"/>
</dbReference>
<evidence type="ECO:0000256" key="12">
    <source>
        <dbReference type="SAM" id="SignalP"/>
    </source>
</evidence>
<dbReference type="eggNOG" id="COG4771">
    <property type="taxonomic scope" value="Bacteria"/>
</dbReference>
<keyword evidence="6 11" id="KW-0798">TonB box</keyword>
<dbReference type="GO" id="GO:0044718">
    <property type="term" value="P:siderophore transmembrane transport"/>
    <property type="evidence" value="ECO:0007669"/>
    <property type="project" value="TreeGrafter"/>
</dbReference>
<evidence type="ECO:0000256" key="11">
    <source>
        <dbReference type="RuleBase" id="RU003357"/>
    </source>
</evidence>
<keyword evidence="2 10" id="KW-0813">Transport</keyword>
<gene>
    <name evidence="15" type="ordered locus">HRM2_45170</name>
</gene>
<feature type="signal peptide" evidence="12">
    <location>
        <begin position="1"/>
        <end position="24"/>
    </location>
</feature>
<feature type="chain" id="PRO_5002902126" evidence="12">
    <location>
        <begin position="25"/>
        <end position="664"/>
    </location>
</feature>
<dbReference type="InterPro" id="IPR036942">
    <property type="entry name" value="Beta-barrel_TonB_sf"/>
</dbReference>
<dbReference type="Gene3D" id="2.40.170.20">
    <property type="entry name" value="TonB-dependent receptor, beta-barrel domain"/>
    <property type="match status" value="1"/>
</dbReference>
<evidence type="ECO:0000313" key="16">
    <source>
        <dbReference type="Proteomes" id="UP000000442"/>
    </source>
</evidence>
<accession>C0QF72</accession>
<reference evidence="15 16" key="1">
    <citation type="journal article" date="2009" name="Environ. Microbiol.">
        <title>Genome sequence of Desulfobacterium autotrophicum HRM2, a marine sulfate reducer oxidizing organic carbon completely to carbon dioxide.</title>
        <authorList>
            <person name="Strittmatter A.W."/>
            <person name="Liesegang H."/>
            <person name="Rabus R."/>
            <person name="Decker I."/>
            <person name="Amann J."/>
            <person name="Andres S."/>
            <person name="Henne A."/>
            <person name="Fricke W.F."/>
            <person name="Martinez-Arias R."/>
            <person name="Bartels D."/>
            <person name="Goesmann A."/>
            <person name="Krause L."/>
            <person name="Puehler A."/>
            <person name="Klenk H.P."/>
            <person name="Richter M."/>
            <person name="Schuler M."/>
            <person name="Gloeckner F.O."/>
            <person name="Meyerdierks A."/>
            <person name="Gottschalk G."/>
            <person name="Amann R."/>
        </authorList>
    </citation>
    <scope>NUCLEOTIDE SEQUENCE [LARGE SCALE GENOMIC DNA]</scope>
    <source>
        <strain evidence="16">ATCC 43914 / DSM 3382 / HRM2</strain>
    </source>
</reference>
<keyword evidence="8 15" id="KW-0675">Receptor</keyword>
<dbReference type="InterPro" id="IPR037066">
    <property type="entry name" value="Plug_dom_sf"/>
</dbReference>
<dbReference type="GO" id="GO:0015344">
    <property type="term" value="F:siderophore uptake transmembrane transporter activity"/>
    <property type="evidence" value="ECO:0007669"/>
    <property type="project" value="TreeGrafter"/>
</dbReference>
<evidence type="ECO:0000256" key="9">
    <source>
        <dbReference type="ARBA" id="ARBA00023237"/>
    </source>
</evidence>
<evidence type="ECO:0000256" key="4">
    <source>
        <dbReference type="ARBA" id="ARBA00022692"/>
    </source>
</evidence>
<evidence type="ECO:0000259" key="13">
    <source>
        <dbReference type="Pfam" id="PF00593"/>
    </source>
</evidence>
<organism evidence="15 16">
    <name type="scientific">Desulforapulum autotrophicum (strain ATCC 43914 / DSM 3382 / VKM B-1955 / HRM2)</name>
    <name type="common">Desulfobacterium autotrophicum</name>
    <dbReference type="NCBI Taxonomy" id="177437"/>
    <lineage>
        <taxon>Bacteria</taxon>
        <taxon>Pseudomonadati</taxon>
        <taxon>Thermodesulfobacteriota</taxon>
        <taxon>Desulfobacteria</taxon>
        <taxon>Desulfobacterales</taxon>
        <taxon>Desulfobacteraceae</taxon>
        <taxon>Desulforapulum</taxon>
    </lineage>
</organism>
<keyword evidence="4 10" id="KW-0812">Transmembrane</keyword>
<dbReference type="PROSITE" id="PS52016">
    <property type="entry name" value="TONB_DEPENDENT_REC_3"/>
    <property type="match status" value="1"/>
</dbReference>
<dbReference type="KEGG" id="dat:HRM2_45170"/>
<evidence type="ECO:0000256" key="6">
    <source>
        <dbReference type="ARBA" id="ARBA00023077"/>
    </source>
</evidence>